<sequence length="98" mass="11225">MRSTASYYAGGEYHQPHFLDSCFLCHKHLSQNSDIYMYRGNTPFCSQECRQEQIETDEANEKRWKISSKRSNGVRQNKDSAKESDTNKAVRTGTVAVA</sequence>
<dbReference type="GO" id="GO:0008270">
    <property type="term" value="F:zinc ion binding"/>
    <property type="evidence" value="ECO:0007669"/>
    <property type="project" value="UniProtKB-KW"/>
</dbReference>
<evidence type="ECO:0000256" key="2">
    <source>
        <dbReference type="ARBA" id="ARBA00022723"/>
    </source>
</evidence>
<organism evidence="7 8">
    <name type="scientific">Perilla frutescens var. hirtella</name>
    <name type="common">Perilla citriodora</name>
    <name type="synonym">Perilla setoyensis</name>
    <dbReference type="NCBI Taxonomy" id="608512"/>
    <lineage>
        <taxon>Eukaryota</taxon>
        <taxon>Viridiplantae</taxon>
        <taxon>Streptophyta</taxon>
        <taxon>Embryophyta</taxon>
        <taxon>Tracheophyta</taxon>
        <taxon>Spermatophyta</taxon>
        <taxon>Magnoliopsida</taxon>
        <taxon>eudicotyledons</taxon>
        <taxon>Gunneridae</taxon>
        <taxon>Pentapetalae</taxon>
        <taxon>asterids</taxon>
        <taxon>lamiids</taxon>
        <taxon>Lamiales</taxon>
        <taxon>Lamiaceae</taxon>
        <taxon>Nepetoideae</taxon>
        <taxon>Elsholtzieae</taxon>
        <taxon>Perilla</taxon>
    </lineage>
</organism>
<dbReference type="InterPro" id="IPR007650">
    <property type="entry name" value="Zf-FLZ_dom"/>
</dbReference>
<keyword evidence="2" id="KW-0479">Metal-binding</keyword>
<proteinExistence type="inferred from homology"/>
<comment type="caution">
    <text evidence="7">The sequence shown here is derived from an EMBL/GenBank/DDBJ whole genome shotgun (WGS) entry which is preliminary data.</text>
</comment>
<evidence type="ECO:0000313" key="7">
    <source>
        <dbReference type="EMBL" id="KAH6824054.1"/>
    </source>
</evidence>
<feature type="compositionally biased region" description="Basic and acidic residues" evidence="5">
    <location>
        <begin position="76"/>
        <end position="88"/>
    </location>
</feature>
<feature type="domain" description="FLZ-type" evidence="6">
    <location>
        <begin position="17"/>
        <end position="61"/>
    </location>
</feature>
<name>A0AAD4IYX4_PERFH</name>
<gene>
    <name evidence="7" type="ORF">C2S53_000120</name>
</gene>
<evidence type="ECO:0000256" key="5">
    <source>
        <dbReference type="SAM" id="MobiDB-lite"/>
    </source>
</evidence>
<comment type="similarity">
    <text evidence="1">Belongs to the FLZ family.</text>
</comment>
<protein>
    <submittedName>
        <fullName evidence="7">Senescence-associated family protein</fullName>
    </submittedName>
</protein>
<feature type="region of interest" description="Disordered" evidence="5">
    <location>
        <begin position="57"/>
        <end position="98"/>
    </location>
</feature>
<keyword evidence="3" id="KW-0863">Zinc-finger</keyword>
<dbReference type="AlphaFoldDB" id="A0AAD4IYX4"/>
<evidence type="ECO:0000256" key="4">
    <source>
        <dbReference type="PROSITE-ProRule" id="PRU01131"/>
    </source>
</evidence>
<accession>A0AAD4IYX4</accession>
<dbReference type="Proteomes" id="UP001190926">
    <property type="component" value="Unassembled WGS sequence"/>
</dbReference>
<dbReference type="EMBL" id="SDAM02000550">
    <property type="protein sequence ID" value="KAH6824054.1"/>
    <property type="molecule type" value="Genomic_DNA"/>
</dbReference>
<dbReference type="PANTHER" id="PTHR46057:SF9">
    <property type="entry name" value="FCS-LIKE ZINC FINGER 1"/>
    <property type="match status" value="1"/>
</dbReference>
<dbReference type="Gene3D" id="2.10.110.10">
    <property type="entry name" value="Cysteine Rich Protein"/>
    <property type="match status" value="1"/>
</dbReference>
<evidence type="ECO:0000256" key="3">
    <source>
        <dbReference type="ARBA" id="ARBA00022771"/>
    </source>
</evidence>
<reference evidence="7 8" key="1">
    <citation type="journal article" date="2021" name="Nat. Commun.">
        <title>Incipient diploidization of the medicinal plant Perilla within 10,000 years.</title>
        <authorList>
            <person name="Zhang Y."/>
            <person name="Shen Q."/>
            <person name="Leng L."/>
            <person name="Zhang D."/>
            <person name="Chen S."/>
            <person name="Shi Y."/>
            <person name="Ning Z."/>
            <person name="Chen S."/>
        </authorList>
    </citation>
    <scope>NUCLEOTIDE SEQUENCE [LARGE SCALE GENOMIC DNA]</scope>
    <source>
        <strain evidence="8">cv. PC099</strain>
    </source>
</reference>
<dbReference type="Pfam" id="PF04570">
    <property type="entry name" value="zf-FLZ"/>
    <property type="match status" value="1"/>
</dbReference>
<keyword evidence="8" id="KW-1185">Reference proteome</keyword>
<dbReference type="PANTHER" id="PTHR46057">
    <property type="entry name" value="FCS-LIKE ZINC FINGER 1-RELATED"/>
    <property type="match status" value="1"/>
</dbReference>
<evidence type="ECO:0000256" key="1">
    <source>
        <dbReference type="ARBA" id="ARBA00009374"/>
    </source>
</evidence>
<evidence type="ECO:0000313" key="8">
    <source>
        <dbReference type="Proteomes" id="UP001190926"/>
    </source>
</evidence>
<keyword evidence="3" id="KW-0862">Zinc</keyword>
<feature type="zinc finger region" description="FLZ-type" evidence="4">
    <location>
        <begin position="17"/>
        <end position="61"/>
    </location>
</feature>
<evidence type="ECO:0000259" key="6">
    <source>
        <dbReference type="PROSITE" id="PS51795"/>
    </source>
</evidence>
<dbReference type="InterPro" id="IPR044533">
    <property type="entry name" value="FLZ1/2/3"/>
</dbReference>
<dbReference type="PROSITE" id="PS51795">
    <property type="entry name" value="ZF_FLZ"/>
    <property type="match status" value="1"/>
</dbReference>